<name>A0AAD7AWW4_9AGAR</name>
<keyword evidence="5" id="KW-0418">Kinase</keyword>
<reference evidence="5" key="1">
    <citation type="submission" date="2023-03" db="EMBL/GenBank/DDBJ databases">
        <title>Massive genome expansion in bonnet fungi (Mycena s.s.) driven by repeated elements and novel gene families across ecological guilds.</title>
        <authorList>
            <consortium name="Lawrence Berkeley National Laboratory"/>
            <person name="Harder C.B."/>
            <person name="Miyauchi S."/>
            <person name="Viragh M."/>
            <person name="Kuo A."/>
            <person name="Thoen E."/>
            <person name="Andreopoulos B."/>
            <person name="Lu D."/>
            <person name="Skrede I."/>
            <person name="Drula E."/>
            <person name="Henrissat B."/>
            <person name="Morin E."/>
            <person name="Kohler A."/>
            <person name="Barry K."/>
            <person name="LaButti K."/>
            <person name="Morin E."/>
            <person name="Salamov A."/>
            <person name="Lipzen A."/>
            <person name="Mereny Z."/>
            <person name="Hegedus B."/>
            <person name="Baldrian P."/>
            <person name="Stursova M."/>
            <person name="Weitz H."/>
            <person name="Taylor A."/>
            <person name="Grigoriev I.V."/>
            <person name="Nagy L.G."/>
            <person name="Martin F."/>
            <person name="Kauserud H."/>
        </authorList>
    </citation>
    <scope>NUCLEOTIDE SEQUENCE</scope>
    <source>
        <strain evidence="5">9284</strain>
    </source>
</reference>
<dbReference type="Pfam" id="PF00069">
    <property type="entry name" value="Pkinase"/>
    <property type="match status" value="1"/>
</dbReference>
<dbReference type="EMBL" id="JARKIF010000233">
    <property type="protein sequence ID" value="KAJ7602327.1"/>
    <property type="molecule type" value="Genomic_DNA"/>
</dbReference>
<dbReference type="PROSITE" id="PS50011">
    <property type="entry name" value="PROTEIN_KINASE_DOM"/>
    <property type="match status" value="1"/>
</dbReference>
<dbReference type="AlphaFoldDB" id="A0AAD7AWW4"/>
<evidence type="ECO:0000256" key="1">
    <source>
        <dbReference type="ARBA" id="ARBA00008874"/>
    </source>
</evidence>
<keyword evidence="2" id="KW-0547">Nucleotide-binding</keyword>
<comment type="caution">
    <text evidence="5">The sequence shown here is derived from an EMBL/GenBank/DDBJ whole genome shotgun (WGS) entry which is preliminary data.</text>
</comment>
<evidence type="ECO:0000256" key="2">
    <source>
        <dbReference type="ARBA" id="ARBA00022741"/>
    </source>
</evidence>
<evidence type="ECO:0000256" key="3">
    <source>
        <dbReference type="ARBA" id="ARBA00022840"/>
    </source>
</evidence>
<dbReference type="GO" id="GO:0005524">
    <property type="term" value="F:ATP binding"/>
    <property type="evidence" value="ECO:0007669"/>
    <property type="project" value="UniProtKB-KW"/>
</dbReference>
<dbReference type="PANTHER" id="PTHR45832">
    <property type="entry name" value="SERINE/THREONINE-PROTEIN KINASE SAMKA-RELATED-RELATED"/>
    <property type="match status" value="1"/>
</dbReference>
<dbReference type="InterPro" id="IPR011009">
    <property type="entry name" value="Kinase-like_dom_sf"/>
</dbReference>
<dbReference type="Gene3D" id="3.30.200.20">
    <property type="entry name" value="Phosphorylase Kinase, domain 1"/>
    <property type="match status" value="1"/>
</dbReference>
<feature type="domain" description="Protein kinase" evidence="4">
    <location>
        <begin position="22"/>
        <end position="188"/>
    </location>
</feature>
<evidence type="ECO:0000259" key="4">
    <source>
        <dbReference type="PROSITE" id="PS50011"/>
    </source>
</evidence>
<comment type="similarity">
    <text evidence="1">Belongs to the protein kinase superfamily. STE Ser/Thr protein kinase family. STE20 subfamily.</text>
</comment>
<dbReference type="PANTHER" id="PTHR45832:SF22">
    <property type="entry name" value="SERINE_THREONINE-PROTEIN KINASE SAMKA-RELATED"/>
    <property type="match status" value="1"/>
</dbReference>
<evidence type="ECO:0000313" key="5">
    <source>
        <dbReference type="EMBL" id="KAJ7602327.1"/>
    </source>
</evidence>
<protein>
    <submittedName>
        <fullName evidence="5">Kinase-like domain-containing protein</fullName>
    </submittedName>
</protein>
<organism evidence="5 6">
    <name type="scientific">Roridomyces roridus</name>
    <dbReference type="NCBI Taxonomy" id="1738132"/>
    <lineage>
        <taxon>Eukaryota</taxon>
        <taxon>Fungi</taxon>
        <taxon>Dikarya</taxon>
        <taxon>Basidiomycota</taxon>
        <taxon>Agaricomycotina</taxon>
        <taxon>Agaricomycetes</taxon>
        <taxon>Agaricomycetidae</taxon>
        <taxon>Agaricales</taxon>
        <taxon>Marasmiineae</taxon>
        <taxon>Mycenaceae</taxon>
        <taxon>Roridomyces</taxon>
    </lineage>
</organism>
<gene>
    <name evidence="5" type="ORF">FB45DRAFT_729871</name>
</gene>
<dbReference type="SUPFAM" id="SSF56112">
    <property type="entry name" value="Protein kinase-like (PK-like)"/>
    <property type="match status" value="1"/>
</dbReference>
<evidence type="ECO:0000313" key="6">
    <source>
        <dbReference type="Proteomes" id="UP001221142"/>
    </source>
</evidence>
<feature type="non-terminal residue" evidence="5">
    <location>
        <position position="1"/>
    </location>
</feature>
<sequence>HEQIIGELQRVCREGDPTAGAYKILSELGADRLGNTTYTARAARTGEVVAVKVTPLVAPIPRVAGQRLIAELFLVRDMRAHANVLSFLDLYLVQETEVWMVTEHIDSGVPLEELIERNHGSFTEERIARVCLEICKGLAHLHSQLILHRDIRSASILLSPTGLVKLTSFTFAAQLPSIESKRRTMVST</sequence>
<feature type="non-terminal residue" evidence="5">
    <location>
        <position position="188"/>
    </location>
</feature>
<proteinExistence type="inferred from homology"/>
<dbReference type="Gene3D" id="1.10.510.10">
    <property type="entry name" value="Transferase(Phosphotransferase) domain 1"/>
    <property type="match status" value="1"/>
</dbReference>
<keyword evidence="3" id="KW-0067">ATP-binding</keyword>
<dbReference type="SMART" id="SM00220">
    <property type="entry name" value="S_TKc"/>
    <property type="match status" value="1"/>
</dbReference>
<dbReference type="Proteomes" id="UP001221142">
    <property type="component" value="Unassembled WGS sequence"/>
</dbReference>
<dbReference type="InterPro" id="IPR000719">
    <property type="entry name" value="Prot_kinase_dom"/>
</dbReference>
<keyword evidence="6" id="KW-1185">Reference proteome</keyword>
<accession>A0AAD7AWW4</accession>
<keyword evidence="5" id="KW-0808">Transferase</keyword>
<dbReference type="GO" id="GO:0004672">
    <property type="term" value="F:protein kinase activity"/>
    <property type="evidence" value="ECO:0007669"/>
    <property type="project" value="InterPro"/>
</dbReference>
<dbReference type="InterPro" id="IPR051931">
    <property type="entry name" value="PAK3-like"/>
</dbReference>